<protein>
    <submittedName>
        <fullName evidence="1">Uncharacterized protein</fullName>
    </submittedName>
</protein>
<evidence type="ECO:0000313" key="1">
    <source>
        <dbReference type="EMBL" id="KKM87455.1"/>
    </source>
</evidence>
<sequence>MILTNEIFEKGTSRNGAWSGKQLALFGIIITNNKGWKKTIIGHDWPKETINRFISLKDKHLKVPLPQMSLLL</sequence>
<name>A0A0F9NFG7_9ZZZZ</name>
<organism evidence="1">
    <name type="scientific">marine sediment metagenome</name>
    <dbReference type="NCBI Taxonomy" id="412755"/>
    <lineage>
        <taxon>unclassified sequences</taxon>
        <taxon>metagenomes</taxon>
        <taxon>ecological metagenomes</taxon>
    </lineage>
</organism>
<comment type="caution">
    <text evidence="1">The sequence shown here is derived from an EMBL/GenBank/DDBJ whole genome shotgun (WGS) entry which is preliminary data.</text>
</comment>
<dbReference type="EMBL" id="LAZR01007099">
    <property type="protein sequence ID" value="KKM87455.1"/>
    <property type="molecule type" value="Genomic_DNA"/>
</dbReference>
<proteinExistence type="predicted"/>
<accession>A0A0F9NFG7</accession>
<dbReference type="AlphaFoldDB" id="A0A0F9NFG7"/>
<gene>
    <name evidence="1" type="ORF">LCGC14_1268800</name>
</gene>
<reference evidence="1" key="1">
    <citation type="journal article" date="2015" name="Nature">
        <title>Complex archaea that bridge the gap between prokaryotes and eukaryotes.</title>
        <authorList>
            <person name="Spang A."/>
            <person name="Saw J.H."/>
            <person name="Jorgensen S.L."/>
            <person name="Zaremba-Niedzwiedzka K."/>
            <person name="Martijn J."/>
            <person name="Lind A.E."/>
            <person name="van Eijk R."/>
            <person name="Schleper C."/>
            <person name="Guy L."/>
            <person name="Ettema T.J."/>
        </authorList>
    </citation>
    <scope>NUCLEOTIDE SEQUENCE</scope>
</reference>